<dbReference type="GO" id="GO:0005829">
    <property type="term" value="C:cytosol"/>
    <property type="evidence" value="ECO:0007669"/>
    <property type="project" value="TreeGrafter"/>
</dbReference>
<dbReference type="Pfam" id="PF10282">
    <property type="entry name" value="Lactonase"/>
    <property type="match status" value="1"/>
</dbReference>
<dbReference type="GO" id="GO:0017057">
    <property type="term" value="F:6-phosphogluconolactonase activity"/>
    <property type="evidence" value="ECO:0007669"/>
    <property type="project" value="TreeGrafter"/>
</dbReference>
<reference evidence="5 6" key="1">
    <citation type="journal article" date="2019" name="Nat. Med.">
        <title>A library of human gut bacterial isolates paired with longitudinal multiomics data enables mechanistic microbiome research.</title>
        <authorList>
            <person name="Poyet M."/>
            <person name="Groussin M."/>
            <person name="Gibbons S.M."/>
            <person name="Avila-Pacheco J."/>
            <person name="Jiang X."/>
            <person name="Kearney S.M."/>
            <person name="Perrotta A.R."/>
            <person name="Berdy B."/>
            <person name="Zhao S."/>
            <person name="Lieberman T.D."/>
            <person name="Swanson P.K."/>
            <person name="Smith M."/>
            <person name="Roesemann S."/>
            <person name="Alexander J.E."/>
            <person name="Rich S.A."/>
            <person name="Livny J."/>
            <person name="Vlamakis H."/>
            <person name="Clish C."/>
            <person name="Bullock K."/>
            <person name="Deik A."/>
            <person name="Scott J."/>
            <person name="Pierce K.A."/>
            <person name="Xavier R.J."/>
            <person name="Alm E.J."/>
        </authorList>
    </citation>
    <scope>NUCLEOTIDE SEQUENCE [LARGE SCALE GENOMIC DNA]</scope>
    <source>
        <strain evidence="4 6">BIOML-A156</strain>
        <strain evidence="3 5">BIOML-A160</strain>
    </source>
</reference>
<dbReference type="GO" id="GO:0006006">
    <property type="term" value="P:glucose metabolic process"/>
    <property type="evidence" value="ECO:0007669"/>
    <property type="project" value="UniProtKB-KW"/>
</dbReference>
<organism evidence="3 5">
    <name type="scientific">Bacteroides thetaiotaomicron</name>
    <dbReference type="NCBI Taxonomy" id="818"/>
    <lineage>
        <taxon>Bacteria</taxon>
        <taxon>Pseudomonadati</taxon>
        <taxon>Bacteroidota</taxon>
        <taxon>Bacteroidia</taxon>
        <taxon>Bacteroidales</taxon>
        <taxon>Bacteroidaceae</taxon>
        <taxon>Bacteroides</taxon>
    </lineage>
</organism>
<dbReference type="PANTHER" id="PTHR30344">
    <property type="entry name" value="6-PHOSPHOGLUCONOLACTONASE-RELATED"/>
    <property type="match status" value="1"/>
</dbReference>
<dbReference type="FunFam" id="2.130.10.10:FF:000306">
    <property type="entry name" value="3-carboxymuconate cyclase"/>
    <property type="match status" value="1"/>
</dbReference>
<dbReference type="InterPro" id="IPR019405">
    <property type="entry name" value="Lactonase_7-beta_prop"/>
</dbReference>
<dbReference type="Proteomes" id="UP000488521">
    <property type="component" value="Unassembled WGS sequence"/>
</dbReference>
<sequence>MLKTFATICIIGMFTSSCTSKKASRTEGSHEAEQELTMIVGTYTSGDSKGLYSFRFNEENGTATALSEAEVENPSYLVPSADGKFIYAVSEFSNEQAAANAFAFNKEEGTFRLLNTQKTGGEDPCYIITNGSNVVTANYSGGSISVFPIDKDGSLLPASEVVKFKGSGADKERQEKPHLHCVRITPDGKYLFADDLGTDQIHKFIVNPNAKADNEDVFLKEGSPASYKVEAGSGPRHLTFAPNGSYAYLINELSGTVIAFEYNDGELKEIQTIAADTVGAKGSGDIHISPDGKFLYASNRLKADGLAIFSIHPENGMLTKVGYQLTGIHPRNFIITPNGKYLLVACRDSNVIQVYERDTDTGLLTDIRKDIKVDKPVCIKFVP</sequence>
<dbReference type="PANTHER" id="PTHR30344:SF1">
    <property type="entry name" value="6-PHOSPHOGLUCONOLACTONASE"/>
    <property type="match status" value="1"/>
</dbReference>
<evidence type="ECO:0000313" key="4">
    <source>
        <dbReference type="EMBL" id="KAB4471185.1"/>
    </source>
</evidence>
<dbReference type="InterPro" id="IPR015943">
    <property type="entry name" value="WD40/YVTN_repeat-like_dom_sf"/>
</dbReference>
<keyword evidence="2" id="KW-0313">Glucose metabolism</keyword>
<accession>A0A0P0EV16</accession>
<dbReference type="EMBL" id="WCRW01000003">
    <property type="protein sequence ID" value="KAB4457583.1"/>
    <property type="molecule type" value="Genomic_DNA"/>
</dbReference>
<dbReference type="InterPro" id="IPR011048">
    <property type="entry name" value="Haem_d1_sf"/>
</dbReference>
<keyword evidence="2" id="KW-0119">Carbohydrate metabolism</keyword>
<dbReference type="RefSeq" id="WP_062695557.1">
    <property type="nucleotide sequence ID" value="NZ_BQNN01000001.1"/>
</dbReference>
<evidence type="ECO:0000313" key="5">
    <source>
        <dbReference type="Proteomes" id="UP000436825"/>
    </source>
</evidence>
<evidence type="ECO:0000313" key="3">
    <source>
        <dbReference type="EMBL" id="KAB4457583.1"/>
    </source>
</evidence>
<dbReference type="SUPFAM" id="SSF51004">
    <property type="entry name" value="C-terminal (heme d1) domain of cytochrome cd1-nitrite reductase"/>
    <property type="match status" value="1"/>
</dbReference>
<name>A0A0P0EV16_BACT4</name>
<dbReference type="AlphaFoldDB" id="A0A0P0EV16"/>
<evidence type="ECO:0000256" key="2">
    <source>
        <dbReference type="ARBA" id="ARBA00022526"/>
    </source>
</evidence>
<comment type="caution">
    <text evidence="3">The sequence shown here is derived from an EMBL/GenBank/DDBJ whole genome shotgun (WGS) entry which is preliminary data.</text>
</comment>
<protein>
    <submittedName>
        <fullName evidence="3">Lactonase family protein</fullName>
    </submittedName>
</protein>
<dbReference type="InterPro" id="IPR050282">
    <property type="entry name" value="Cycloisomerase_2"/>
</dbReference>
<dbReference type="Gene3D" id="2.130.10.10">
    <property type="entry name" value="YVTN repeat-like/Quinoprotein amine dehydrogenase"/>
    <property type="match status" value="1"/>
</dbReference>
<dbReference type="Proteomes" id="UP000436825">
    <property type="component" value="Unassembled WGS sequence"/>
</dbReference>
<dbReference type="KEGG" id="btho:Btheta7330_03700"/>
<dbReference type="EMBL" id="WCRS01000015">
    <property type="protein sequence ID" value="KAB4471185.1"/>
    <property type="molecule type" value="Genomic_DNA"/>
</dbReference>
<gene>
    <name evidence="4" type="ORF">GAN59_18565</name>
    <name evidence="3" type="ORF">GAN75_05140</name>
</gene>
<proteinExistence type="inferred from homology"/>
<comment type="similarity">
    <text evidence="1">Belongs to the cycloisomerase 2 family.</text>
</comment>
<evidence type="ECO:0000313" key="6">
    <source>
        <dbReference type="Proteomes" id="UP000488521"/>
    </source>
</evidence>
<evidence type="ECO:0000256" key="1">
    <source>
        <dbReference type="ARBA" id="ARBA00005564"/>
    </source>
</evidence>
<dbReference type="PROSITE" id="PS51257">
    <property type="entry name" value="PROKAR_LIPOPROTEIN"/>
    <property type="match status" value="1"/>
</dbReference>